<dbReference type="CDD" id="cd02980">
    <property type="entry name" value="TRX_Fd_family"/>
    <property type="match status" value="1"/>
</dbReference>
<organism evidence="1 2">
    <name type="scientific">Moorena producens PAL-8-15-08-1</name>
    <dbReference type="NCBI Taxonomy" id="1458985"/>
    <lineage>
        <taxon>Bacteria</taxon>
        <taxon>Bacillati</taxon>
        <taxon>Cyanobacteriota</taxon>
        <taxon>Cyanophyceae</taxon>
        <taxon>Coleofasciculales</taxon>
        <taxon>Coleofasciculaceae</taxon>
        <taxon>Moorena</taxon>
    </lineage>
</organism>
<reference evidence="2" key="1">
    <citation type="submission" date="2016-10" db="EMBL/GenBank/DDBJ databases">
        <title>Comparative genomics uncovers the prolific and rare metabolic potential of the cyanobacterial genus Moorea.</title>
        <authorList>
            <person name="Leao T."/>
            <person name="Castelao G."/>
            <person name="Korobeynikov A."/>
            <person name="Monroe E.A."/>
            <person name="Podell S."/>
            <person name="Glukhov E."/>
            <person name="Allen E."/>
            <person name="Gerwick W.H."/>
            <person name="Gerwick L."/>
        </authorList>
    </citation>
    <scope>NUCLEOTIDE SEQUENCE [LARGE SCALE GENOMIC DNA]</scope>
    <source>
        <strain evidence="2">PAL-8-15-08-1</strain>
    </source>
</reference>
<evidence type="ECO:0000313" key="2">
    <source>
        <dbReference type="Proteomes" id="UP000177870"/>
    </source>
</evidence>
<dbReference type="SUPFAM" id="SSF52833">
    <property type="entry name" value="Thioredoxin-like"/>
    <property type="match status" value="1"/>
</dbReference>
<dbReference type="AlphaFoldDB" id="A0A1D8TVP6"/>
<dbReference type="STRING" id="1458985.BJP34_21785"/>
<name>A0A1D8TVP6_9CYAN</name>
<dbReference type="EMBL" id="CP017599">
    <property type="protein sequence ID" value="AOX01719.1"/>
    <property type="molecule type" value="Genomic_DNA"/>
</dbReference>
<dbReference type="OrthoDB" id="9761899at2"/>
<gene>
    <name evidence="1" type="ORF">BJP34_21785</name>
</gene>
<sequence>METDFTQHSAKTEKPCVLVCQHKSCLAAGSAEVLAAFEQAEVSDFSVIGTTCQGQCSSGPTVRIVPEETWYCRVKPQDVPVIVEEHLQGGKLVSAKLHPRIHMSFGY</sequence>
<dbReference type="RefSeq" id="WP_070394153.1">
    <property type="nucleotide sequence ID" value="NZ_CP017599.1"/>
</dbReference>
<protein>
    <submittedName>
        <fullName evidence="1">2Fe-2S ferredoxin</fullName>
    </submittedName>
</protein>
<dbReference type="Pfam" id="PF01257">
    <property type="entry name" value="2Fe-2S_thioredx"/>
    <property type="match status" value="1"/>
</dbReference>
<dbReference type="InterPro" id="IPR036249">
    <property type="entry name" value="Thioredoxin-like_sf"/>
</dbReference>
<proteinExistence type="predicted"/>
<accession>A0A1D8TVP6</accession>
<evidence type="ECO:0000313" key="1">
    <source>
        <dbReference type="EMBL" id="AOX01719.1"/>
    </source>
</evidence>
<dbReference type="Proteomes" id="UP000177870">
    <property type="component" value="Chromosome"/>
</dbReference>
<dbReference type="KEGG" id="mpro:BJP34_21785"/>
<dbReference type="Gene3D" id="3.40.30.10">
    <property type="entry name" value="Glutaredoxin"/>
    <property type="match status" value="1"/>
</dbReference>